<dbReference type="InterPro" id="IPR011047">
    <property type="entry name" value="Quinoprotein_ADH-like_sf"/>
</dbReference>
<protein>
    <recommendedName>
        <fullName evidence="3">Bulb-type lectin domain-containing protein</fullName>
    </recommendedName>
</protein>
<accession>A0A1I1NBY4</accession>
<evidence type="ECO:0000313" key="1">
    <source>
        <dbReference type="EMBL" id="SFC92978.1"/>
    </source>
</evidence>
<dbReference type="PANTHER" id="PTHR42754:SF1">
    <property type="entry name" value="LIPOPROTEIN"/>
    <property type="match status" value="1"/>
</dbReference>
<organism evidence="1 2">
    <name type="scientific">Algibacter pectinivorans</name>
    <dbReference type="NCBI Taxonomy" id="870482"/>
    <lineage>
        <taxon>Bacteria</taxon>
        <taxon>Pseudomonadati</taxon>
        <taxon>Bacteroidota</taxon>
        <taxon>Flavobacteriia</taxon>
        <taxon>Flavobacteriales</taxon>
        <taxon>Flavobacteriaceae</taxon>
        <taxon>Algibacter</taxon>
    </lineage>
</organism>
<dbReference type="Proteomes" id="UP000199439">
    <property type="component" value="Unassembled WGS sequence"/>
</dbReference>
<dbReference type="PANTHER" id="PTHR42754">
    <property type="entry name" value="ENDOGLUCANASE"/>
    <property type="match status" value="1"/>
</dbReference>
<dbReference type="SUPFAM" id="SSF50998">
    <property type="entry name" value="Quinoprotein alcohol dehydrogenase-like"/>
    <property type="match status" value="1"/>
</dbReference>
<dbReference type="EMBL" id="FOMI01000002">
    <property type="protein sequence ID" value="SFC92978.1"/>
    <property type="molecule type" value="Genomic_DNA"/>
</dbReference>
<keyword evidence="2" id="KW-1185">Reference proteome</keyword>
<dbReference type="AlphaFoldDB" id="A0A1I1NBY4"/>
<sequence>MSIFIKSYQNLIGVLAIALLCFNCSKTEESSKTITESVTINFVKSLGGSKNESAQAITKTLDGGYAILGYTQSLDGDITNKTNESFDYWILKYDQNSNLEWQKTYGGTDDDRGNDIIQTSDGGYAIIGFSKSNDGDITSNQGAQDFWVLKLTASGTILWQKNYGFLGADIGNTIIQTNDGGFLLTGVLDVSASNGQGNSKNANAKHSKTAHAGGDYWAIKINALGAIQWRNYYGGSFTDTPYDAIQTEDNGFLLVGSSDSSDVDIKGNLGTYDFWVVKLSETGALVWEKSFGGSQTDEARSIAKSSDGNYIIVGNTRSSDNDVSINNGAADLWAIKITPTGNLIWEKSFGGSSFDVALSISKTVDNHFIIAGNSRSLDSNLTKNYGQNDAWILKIDTNGNLLWQNTIGGSEIDFAYDAVELNNKSIIVVGDTSSANFDLSANNGFSDLLIFKLN</sequence>
<name>A0A1I1NBY4_9FLAO</name>
<evidence type="ECO:0008006" key="3">
    <source>
        <dbReference type="Google" id="ProtNLM"/>
    </source>
</evidence>
<evidence type="ECO:0000313" key="2">
    <source>
        <dbReference type="Proteomes" id="UP000199439"/>
    </source>
</evidence>
<proteinExistence type="predicted"/>
<dbReference type="STRING" id="870482.SAMN04487987_10231"/>
<dbReference type="OrthoDB" id="9811934at2"/>
<reference evidence="2" key="1">
    <citation type="submission" date="2016-10" db="EMBL/GenBank/DDBJ databases">
        <authorList>
            <person name="Varghese N."/>
            <person name="Submissions S."/>
        </authorList>
    </citation>
    <scope>NUCLEOTIDE SEQUENCE [LARGE SCALE GENOMIC DNA]</scope>
    <source>
        <strain evidence="2">DSM 25730</strain>
    </source>
</reference>
<gene>
    <name evidence="1" type="ORF">SAMN04487987_10231</name>
</gene>
<dbReference type="RefSeq" id="WP_092848871.1">
    <property type="nucleotide sequence ID" value="NZ_FOMI01000002.1"/>
</dbReference>